<proteinExistence type="predicted"/>
<gene>
    <name evidence="1" type="ORF">EI427_07530</name>
</gene>
<accession>A0A3Q9FQB4</accession>
<dbReference type="Proteomes" id="UP000267268">
    <property type="component" value="Chromosome 1"/>
</dbReference>
<dbReference type="AlphaFoldDB" id="A0A3Q9FQB4"/>
<sequence length="211" mass="24850">MDISPLLNLPEKGQSIFNAWQKNAKEHFPTTDIYIDDLKHDILQALEQSLKDIQRKGYEKHRTKKTWVVGVFMEILAKNLNSYWYNVIIISDNQDFTGLLWFKAMLNHLSQDTKAVIEVNRIYKLLLDKHYPFDAMSPIESEEKEQNNLLADLSFQSNWDITEPYLNSMLKDRLAVTIDNRGPRLITSEKLFDIFTVEEIYQFIDLNLHIL</sequence>
<name>A0A3Q9FQB4_9BACT</name>
<keyword evidence="2" id="KW-1185">Reference proteome</keyword>
<organism evidence="1 2">
    <name type="scientific">Flammeovirga pectinis</name>
    <dbReference type="NCBI Taxonomy" id="2494373"/>
    <lineage>
        <taxon>Bacteria</taxon>
        <taxon>Pseudomonadati</taxon>
        <taxon>Bacteroidota</taxon>
        <taxon>Cytophagia</taxon>
        <taxon>Cytophagales</taxon>
        <taxon>Flammeovirgaceae</taxon>
        <taxon>Flammeovirga</taxon>
    </lineage>
</organism>
<dbReference type="OrthoDB" id="977415at2"/>
<dbReference type="RefSeq" id="WP_126613285.1">
    <property type="nucleotide sequence ID" value="NZ_CP034562.1"/>
</dbReference>
<dbReference type="KEGG" id="fll:EI427_07530"/>
<evidence type="ECO:0000313" key="1">
    <source>
        <dbReference type="EMBL" id="AZQ62096.1"/>
    </source>
</evidence>
<dbReference type="EMBL" id="CP034562">
    <property type="protein sequence ID" value="AZQ62096.1"/>
    <property type="molecule type" value="Genomic_DNA"/>
</dbReference>
<evidence type="ECO:0000313" key="2">
    <source>
        <dbReference type="Proteomes" id="UP000267268"/>
    </source>
</evidence>
<protein>
    <submittedName>
        <fullName evidence="1">Uncharacterized protein</fullName>
    </submittedName>
</protein>
<reference evidence="1 2" key="1">
    <citation type="submission" date="2018-12" db="EMBL/GenBank/DDBJ databases">
        <title>Flammeovirga pectinis sp. nov., isolated from the gut of the Korean scallop, Patinopecten yessoensis.</title>
        <authorList>
            <person name="Bae J.-W."/>
            <person name="Jeong Y.-S."/>
            <person name="Kang W."/>
        </authorList>
    </citation>
    <scope>NUCLEOTIDE SEQUENCE [LARGE SCALE GENOMIC DNA]</scope>
    <source>
        <strain evidence="1 2">L12M1</strain>
    </source>
</reference>